<dbReference type="SUPFAM" id="SSF51338">
    <property type="entry name" value="Composite domain of metallo-dependent hydrolases"/>
    <property type="match status" value="1"/>
</dbReference>
<reference evidence="3 4" key="1">
    <citation type="submission" date="2015-03" db="EMBL/GenBank/DDBJ databases">
        <authorList>
            <person name="Murphy D."/>
        </authorList>
    </citation>
    <scope>NUCLEOTIDE SEQUENCE [LARGE SCALE GENOMIC DNA]</scope>
    <source>
        <strain evidence="3 4">KMM 520</strain>
    </source>
</reference>
<evidence type="ECO:0000313" key="3">
    <source>
        <dbReference type="EMBL" id="ALS33257.1"/>
    </source>
</evidence>
<dbReference type="EMBL" id="CP011034">
    <property type="protein sequence ID" value="ALS33257.1"/>
    <property type="molecule type" value="Genomic_DNA"/>
</dbReference>
<dbReference type="PATRIC" id="fig|1315283.4.peg.1849"/>
<dbReference type="GO" id="GO:0016812">
    <property type="term" value="F:hydrolase activity, acting on carbon-nitrogen (but not peptide) bonds, in cyclic amides"/>
    <property type="evidence" value="ECO:0007669"/>
    <property type="project" value="TreeGrafter"/>
</dbReference>
<dbReference type="InterPro" id="IPR011059">
    <property type="entry name" value="Metal-dep_hydrolase_composite"/>
</dbReference>
<protein>
    <recommendedName>
        <fullName evidence="2">Amidohydrolase-related domain-containing protein</fullName>
    </recommendedName>
</protein>
<dbReference type="InterPro" id="IPR032466">
    <property type="entry name" value="Metal_Hydrolase"/>
</dbReference>
<dbReference type="PROSITE" id="PS51257">
    <property type="entry name" value="PROKAR_LIPOPROTEIN"/>
    <property type="match status" value="1"/>
</dbReference>
<dbReference type="InterPro" id="IPR006680">
    <property type="entry name" value="Amidohydro-rel"/>
</dbReference>
<organism evidence="3">
    <name type="scientific">Pseudoalteromonas translucida KMM 520</name>
    <dbReference type="NCBI Taxonomy" id="1315283"/>
    <lineage>
        <taxon>Bacteria</taxon>
        <taxon>Pseudomonadati</taxon>
        <taxon>Pseudomonadota</taxon>
        <taxon>Gammaproteobacteria</taxon>
        <taxon>Alteromonadales</taxon>
        <taxon>Pseudoalteromonadaceae</taxon>
        <taxon>Pseudoalteromonas</taxon>
    </lineage>
</organism>
<dbReference type="InterPro" id="IPR050378">
    <property type="entry name" value="Metallo-dep_Hydrolases_sf"/>
</dbReference>
<dbReference type="SUPFAM" id="SSF51556">
    <property type="entry name" value="Metallo-dependent hydrolases"/>
    <property type="match status" value="1"/>
</dbReference>
<evidence type="ECO:0000313" key="4">
    <source>
        <dbReference type="Proteomes" id="UP000065261"/>
    </source>
</evidence>
<accession>A0A0U2X045</accession>
<proteinExistence type="predicted"/>
<comment type="cofactor">
    <cofactor evidence="1">
        <name>Zn(2+)</name>
        <dbReference type="ChEBI" id="CHEBI:29105"/>
    </cofactor>
</comment>
<dbReference type="AlphaFoldDB" id="A0A0U2X045"/>
<feature type="domain" description="Amidohydrolase-related" evidence="2">
    <location>
        <begin position="371"/>
        <end position="438"/>
    </location>
</feature>
<dbReference type="GO" id="GO:0005829">
    <property type="term" value="C:cytosol"/>
    <property type="evidence" value="ECO:0007669"/>
    <property type="project" value="TreeGrafter"/>
</dbReference>
<dbReference type="CDD" id="cd01309">
    <property type="entry name" value="Met_dep_hydrolase_C"/>
    <property type="match status" value="1"/>
</dbReference>
<dbReference type="Pfam" id="PF01979">
    <property type="entry name" value="Amidohydro_1"/>
    <property type="match status" value="1"/>
</dbReference>
<sequence>MQKFAPSLLAIGLATALVGCQENGPQDDKITINKNPYPSTYKVVATSSTLITNATVLTGTGERLDDTDVLLVDGKVQQVGKDLTASADTTIDAQGKWVTPGIIDVHSHLGAYPSPSVESHQDGNEMTSPNTAEVWVEHSIWPQDPGFNRAREGGITSLQILPGSANLFGGRGVTLKNVPAHTMQAMKFPDAPYGLKMACGENPKRVYGRKGTLPSTRMGNMAGYRMAWAETVEYKRAWDKYDSDYAAGKNPAAPTRDIKYDTLRGVLEGEVRIHNHCYKAEEMAMMIDLSKEFNYHAGTFHHGIEAYKIADMLAANGSCAALWPDWWGFKMEAYDMVQENVAIVDAVKNSCAVVHSDSDTTIQRLNQEAAKVMFRANQNGFDISEQHAIKWITANAAKSLGIDDKTGSLEAGKQGDVVIWNQSPFSVYAKAEQVFVDGAKVYDRNDSAYQATSDFMLGQQ</sequence>
<dbReference type="Proteomes" id="UP000065261">
    <property type="component" value="Chromosome I"/>
</dbReference>
<dbReference type="RefSeq" id="WP_058373548.1">
    <property type="nucleotide sequence ID" value="NZ_CP011034.1"/>
</dbReference>
<dbReference type="PANTHER" id="PTHR11647:SF1">
    <property type="entry name" value="COLLAPSIN RESPONSE MEDIATOR PROTEIN"/>
    <property type="match status" value="1"/>
</dbReference>
<evidence type="ECO:0000259" key="2">
    <source>
        <dbReference type="Pfam" id="PF01979"/>
    </source>
</evidence>
<dbReference type="Gene3D" id="3.20.20.140">
    <property type="entry name" value="Metal-dependent hydrolases"/>
    <property type="match status" value="1"/>
</dbReference>
<evidence type="ECO:0000256" key="1">
    <source>
        <dbReference type="ARBA" id="ARBA00001947"/>
    </source>
</evidence>
<dbReference type="PANTHER" id="PTHR11647">
    <property type="entry name" value="HYDRANTOINASE/DIHYDROPYRIMIDINASE FAMILY MEMBER"/>
    <property type="match status" value="1"/>
</dbReference>
<dbReference type="OrthoDB" id="9766983at2"/>
<dbReference type="Gene3D" id="2.30.40.10">
    <property type="entry name" value="Urease, subunit C, domain 1"/>
    <property type="match status" value="1"/>
</dbReference>
<gene>
    <name evidence="3" type="ORF">PTRA_a2139</name>
</gene>
<name>A0A0U2X045_9GAMM</name>
<dbReference type="KEGG" id="ptn:PTRA_a2139"/>